<dbReference type="STRING" id="571932.SAMN05421743_11285"/>
<protein>
    <submittedName>
        <fullName evidence="1">Uncharacterized protein</fullName>
    </submittedName>
</protein>
<gene>
    <name evidence="1" type="ORF">SAMN05421743_11285</name>
</gene>
<proteinExistence type="predicted"/>
<dbReference type="AlphaFoldDB" id="A0A1H4FTM2"/>
<name>A0A1H4FTM2_9BACI</name>
<dbReference type="Proteomes" id="UP000198584">
    <property type="component" value="Unassembled WGS sequence"/>
</dbReference>
<organism evidence="1 2">
    <name type="scientific">Thalassobacillus cyri</name>
    <dbReference type="NCBI Taxonomy" id="571932"/>
    <lineage>
        <taxon>Bacteria</taxon>
        <taxon>Bacillati</taxon>
        <taxon>Bacillota</taxon>
        <taxon>Bacilli</taxon>
        <taxon>Bacillales</taxon>
        <taxon>Bacillaceae</taxon>
        <taxon>Thalassobacillus</taxon>
    </lineage>
</organism>
<keyword evidence="2" id="KW-1185">Reference proteome</keyword>
<reference evidence="1 2" key="1">
    <citation type="submission" date="2016-10" db="EMBL/GenBank/DDBJ databases">
        <authorList>
            <person name="de Groot N.N."/>
        </authorList>
    </citation>
    <scope>NUCLEOTIDE SEQUENCE [LARGE SCALE GENOMIC DNA]</scope>
    <source>
        <strain evidence="1 2">CCM7597</strain>
    </source>
</reference>
<evidence type="ECO:0000313" key="2">
    <source>
        <dbReference type="Proteomes" id="UP000198584"/>
    </source>
</evidence>
<dbReference type="EMBL" id="FNQR01000012">
    <property type="protein sequence ID" value="SEA99872.1"/>
    <property type="molecule type" value="Genomic_DNA"/>
</dbReference>
<dbReference type="RefSeq" id="WP_176791570.1">
    <property type="nucleotide sequence ID" value="NZ_FNQR01000012.1"/>
</dbReference>
<evidence type="ECO:0000313" key="1">
    <source>
        <dbReference type="EMBL" id="SEA99872.1"/>
    </source>
</evidence>
<sequence length="45" mass="5303">MRELVGRCSKCGKNVYCEDGFLNGIYEDNQLYCNDCYERAEDQEK</sequence>
<accession>A0A1H4FTM2</accession>